<evidence type="ECO:0000259" key="4">
    <source>
        <dbReference type="SMART" id="SM00078"/>
    </source>
</evidence>
<dbReference type="GO" id="GO:0005179">
    <property type="term" value="F:hormone activity"/>
    <property type="evidence" value="ECO:0007669"/>
    <property type="project" value="InterPro"/>
</dbReference>
<dbReference type="InterPro" id="IPR022353">
    <property type="entry name" value="Insulin_CS"/>
</dbReference>
<evidence type="ECO:0000313" key="5">
    <source>
        <dbReference type="Ensembl" id="ENSSRHP00000083606.1"/>
    </source>
</evidence>
<dbReference type="Ensembl" id="ENSSRHT00000085862.1">
    <property type="protein sequence ID" value="ENSSRHP00000083606.1"/>
    <property type="gene ID" value="ENSSRHG00000041347.1"/>
</dbReference>
<comment type="subcellular location">
    <subcellularLocation>
        <location evidence="3">Secreted</location>
    </subcellularLocation>
</comment>
<dbReference type="InterPro" id="IPR036438">
    <property type="entry name" value="Insulin-like_sf"/>
</dbReference>
<comment type="similarity">
    <text evidence="1 3">Belongs to the insulin family.</text>
</comment>
<keyword evidence="6" id="KW-1185">Reference proteome</keyword>
<dbReference type="PROSITE" id="PS00262">
    <property type="entry name" value="INSULIN"/>
    <property type="match status" value="1"/>
</dbReference>
<name>A0A673M0P8_9TELE</name>
<organism evidence="5 6">
    <name type="scientific">Sinocyclocheilus rhinocerous</name>
    <dbReference type="NCBI Taxonomy" id="307959"/>
    <lineage>
        <taxon>Eukaryota</taxon>
        <taxon>Metazoa</taxon>
        <taxon>Chordata</taxon>
        <taxon>Craniata</taxon>
        <taxon>Vertebrata</taxon>
        <taxon>Euteleostomi</taxon>
        <taxon>Actinopterygii</taxon>
        <taxon>Neopterygii</taxon>
        <taxon>Teleostei</taxon>
        <taxon>Ostariophysi</taxon>
        <taxon>Cypriniformes</taxon>
        <taxon>Cyprinidae</taxon>
        <taxon>Cyprininae</taxon>
        <taxon>Sinocyclocheilus</taxon>
    </lineage>
</organism>
<evidence type="ECO:0000256" key="3">
    <source>
        <dbReference type="RuleBase" id="RU000406"/>
    </source>
</evidence>
<dbReference type="GO" id="GO:0008284">
    <property type="term" value="P:positive regulation of cell population proliferation"/>
    <property type="evidence" value="ECO:0007669"/>
    <property type="project" value="TreeGrafter"/>
</dbReference>
<dbReference type="SUPFAM" id="SSF56994">
    <property type="entry name" value="Insulin-like"/>
    <property type="match status" value="1"/>
</dbReference>
<dbReference type="GO" id="GO:0043066">
    <property type="term" value="P:negative regulation of apoptotic process"/>
    <property type="evidence" value="ECO:0007669"/>
    <property type="project" value="TreeGrafter"/>
</dbReference>
<dbReference type="InterPro" id="IPR016179">
    <property type="entry name" value="Insulin-like"/>
</dbReference>
<dbReference type="PANTHER" id="PTHR46845:SF2">
    <property type="entry name" value="INSULIN-LIKE GROWTH FACTOR 3"/>
    <property type="match status" value="1"/>
</dbReference>
<reference evidence="5" key="1">
    <citation type="submission" date="2025-08" db="UniProtKB">
        <authorList>
            <consortium name="Ensembl"/>
        </authorList>
    </citation>
    <scope>IDENTIFICATION</scope>
</reference>
<evidence type="ECO:0000313" key="6">
    <source>
        <dbReference type="Proteomes" id="UP000472270"/>
    </source>
</evidence>
<dbReference type="GO" id="GO:0051897">
    <property type="term" value="P:positive regulation of phosphatidylinositol 3-kinase/protein kinase B signal transduction"/>
    <property type="evidence" value="ECO:0007669"/>
    <property type="project" value="TreeGrafter"/>
</dbReference>
<dbReference type="Proteomes" id="UP000472270">
    <property type="component" value="Unassembled WGS sequence"/>
</dbReference>
<evidence type="ECO:0000256" key="2">
    <source>
        <dbReference type="ARBA" id="ARBA00023157"/>
    </source>
</evidence>
<dbReference type="AlphaFoldDB" id="A0A673M0P8"/>
<reference evidence="5" key="2">
    <citation type="submission" date="2025-09" db="UniProtKB">
        <authorList>
            <consortium name="Ensembl"/>
        </authorList>
    </citation>
    <scope>IDENTIFICATION</scope>
</reference>
<dbReference type="SMART" id="SM00078">
    <property type="entry name" value="IlGF"/>
    <property type="match status" value="1"/>
</dbReference>
<dbReference type="GO" id="GO:0008283">
    <property type="term" value="P:cell population proliferation"/>
    <property type="evidence" value="ECO:0007669"/>
    <property type="project" value="TreeGrafter"/>
</dbReference>
<dbReference type="PANTHER" id="PTHR46845">
    <property type="entry name" value="INSULIN-LIKE GROWTH FACTOR I"/>
    <property type="match status" value="1"/>
</dbReference>
<protein>
    <recommendedName>
        <fullName evidence="4">Insulin-like domain-containing protein</fullName>
    </recommendedName>
</protein>
<feature type="domain" description="Insulin-like" evidence="4">
    <location>
        <begin position="29"/>
        <end position="73"/>
    </location>
</feature>
<evidence type="ECO:0000256" key="1">
    <source>
        <dbReference type="ARBA" id="ARBA00009034"/>
    </source>
</evidence>
<dbReference type="Pfam" id="PF00049">
    <property type="entry name" value="Insulin"/>
    <property type="match status" value="1"/>
</dbReference>
<keyword evidence="3" id="KW-0964">Secreted</keyword>
<keyword evidence="2" id="KW-1015">Disulfide bond</keyword>
<proteinExistence type="inferred from homology"/>
<dbReference type="GO" id="GO:0005615">
    <property type="term" value="C:extracellular space"/>
    <property type="evidence" value="ECO:0007669"/>
    <property type="project" value="TreeGrafter"/>
</dbReference>
<sequence length="133" mass="15288">KNIPSFTHLIYIYLYLQRTHINVTGIKTILLCVCWRLGKPGAARSGSPRSRGKGIVEQCCVRGCDLQHLESYCAKPKKVRRDVPASLQQTLVRLQFYRYRSHSADFAFVKHRGISYPKNESHNLLTNPLDFLL</sequence>
<dbReference type="Gene3D" id="1.10.100.10">
    <property type="entry name" value="Insulin-like"/>
    <property type="match status" value="1"/>
</dbReference>
<accession>A0A673M0P8</accession>
<dbReference type="GO" id="GO:0048009">
    <property type="term" value="P:insulin-like growth factor receptor signaling pathway"/>
    <property type="evidence" value="ECO:0007669"/>
    <property type="project" value="TreeGrafter"/>
</dbReference>
<dbReference type="GO" id="GO:0005159">
    <property type="term" value="F:insulin-like growth factor receptor binding"/>
    <property type="evidence" value="ECO:0007669"/>
    <property type="project" value="TreeGrafter"/>
</dbReference>